<comment type="caution">
    <text evidence="1">The sequence shown here is derived from an EMBL/GenBank/DDBJ whole genome shotgun (WGS) entry which is preliminary data.</text>
</comment>
<gene>
    <name evidence="1" type="ORF">RHMOL_Rhmol03G0152200</name>
</gene>
<protein>
    <submittedName>
        <fullName evidence="1">Uncharacterized protein</fullName>
    </submittedName>
</protein>
<name>A0ACC0PEA1_RHOML</name>
<dbReference type="Proteomes" id="UP001062846">
    <property type="component" value="Chromosome 3"/>
</dbReference>
<reference evidence="1" key="1">
    <citation type="submission" date="2022-02" db="EMBL/GenBank/DDBJ databases">
        <title>Plant Genome Project.</title>
        <authorList>
            <person name="Zhang R.-G."/>
        </authorList>
    </citation>
    <scope>NUCLEOTIDE SEQUENCE</scope>
    <source>
        <strain evidence="1">AT1</strain>
    </source>
</reference>
<keyword evidence="2" id="KW-1185">Reference proteome</keyword>
<accession>A0ACC0PEA1</accession>
<proteinExistence type="predicted"/>
<evidence type="ECO:0000313" key="1">
    <source>
        <dbReference type="EMBL" id="KAI8564033.1"/>
    </source>
</evidence>
<evidence type="ECO:0000313" key="2">
    <source>
        <dbReference type="Proteomes" id="UP001062846"/>
    </source>
</evidence>
<sequence length="1305" mass="144955">MFCIFSFSNSSAQTPGRGPSLMNASWSRGNNQIKIVLNDRGQPVMPEASPLATNMGVMVRDGSLLPLHYTDWRYVPAHYKKKVWEEIKHPDASSAHRQMTTGSNQASPVEIDPPHQSQPEPTLLPQPNQQVGSHHQCKLLVQVFAYFGPIMCVEVNKENRLWVLHAGAIEFAAFDSGLTKPVGRERMPWQRFQPFHQLSLYAAALFQGFLIQNSFTNLLLLSNLYEFLGFIADTLLINWDCYAKLRKTHMLQSGEKQVEISINARETTRLTKKKREHRKMVQIEFIGARVHVYNTEELILCALPYHDTHVFVRIASPSKKFYPSKAVISFCTVVEVLGSLTTLDDDGVKRVLPYVLSGLQLDAKGSLDLKFLLYTKLNIRKQHKTVFFEARCVLRMLKCNPRMMVDGSMDEILCRILDGNLDLSIDISDSKIKIWFALEHPKLWDDDLTVVHGALTVNRLDVCICPPALIDALENVLQSCLGIVKSIASGDTSLPSDVAFLCLERAISNFQDQKEFAKNDVVSLAANCKDVSRFNALYDACYQVLVTEWNVLKSVGLVSAEEDLRVAAMSCIEGLCTLSPHVDYTKWKSGINTMPFLLSEASDKDVLPSFLTTLLSSSCHSLLVPETIGQRFSSSIASPSKKFYPSKAVISFCTVVEVLGSLTTLDDDGVKRVLPYVLSGLQLDAKGSLDLKFLLYTKLNIRKQHKTVFFEARCVLRMLKCNPRMMVDGSMDEILCRILDGNLDLSIDISDSKIKIWFALEHPKLWDDDLTVVHAALTVNRLDVCICPPALIDALENVLQSCLGIVMSIASGDTSLPSDVAFLCLERAISNFQDQKEFAKNDVVSLAANCKDVSRFNALYDACYQVLVTEWNVLKSVGLVSAEEDLRVAAMSCIEGLCTLSPHVDYTKWKSGINTMPFLLSEASDKDVLPSFLTTLLSSSCHSLLVPETIGQRFSSSIVSCSTVVRILDSVFEQEVCTIGSPYGKKKKKKKHMSHLNQNSGRTGKNEISFLSSLVDFFAAEERFKDQWNSDSQRVFEVLISAIVPCWLSKNGSIDTLLQLIQQIEIGTCGLQSFKELLVAMQFISEKLLDPEITFKLSSGEESNDVQALGLLSETVKDSDTTKLNHGRKGLTLKSSSWVHVDDSAVESFGEMCLEIVKLVDDSLDDSSTSLKVAAVSAMTGALINVLGPRALPELPSIMENVMSRSHIVSLFVSAITNYGEDSSSTLSTSSKEPLFTSILLAFEAVIDKLDGFLNPYLGDILKLMVLNPKFLPGSDPKLKLKADVVRKLITEKITIARSCGTEIR</sequence>
<organism evidence="1 2">
    <name type="scientific">Rhododendron molle</name>
    <name type="common">Chinese azalea</name>
    <name type="synonym">Azalea mollis</name>
    <dbReference type="NCBI Taxonomy" id="49168"/>
    <lineage>
        <taxon>Eukaryota</taxon>
        <taxon>Viridiplantae</taxon>
        <taxon>Streptophyta</taxon>
        <taxon>Embryophyta</taxon>
        <taxon>Tracheophyta</taxon>
        <taxon>Spermatophyta</taxon>
        <taxon>Magnoliopsida</taxon>
        <taxon>eudicotyledons</taxon>
        <taxon>Gunneridae</taxon>
        <taxon>Pentapetalae</taxon>
        <taxon>asterids</taxon>
        <taxon>Ericales</taxon>
        <taxon>Ericaceae</taxon>
        <taxon>Ericoideae</taxon>
        <taxon>Rhodoreae</taxon>
        <taxon>Rhododendron</taxon>
    </lineage>
</organism>
<dbReference type="EMBL" id="CM046390">
    <property type="protein sequence ID" value="KAI8564033.1"/>
    <property type="molecule type" value="Genomic_DNA"/>
</dbReference>